<dbReference type="AlphaFoldDB" id="A0A8J6K6A8"/>
<feature type="compositionally biased region" description="Polar residues" evidence="1">
    <location>
        <begin position="78"/>
        <end position="89"/>
    </location>
</feature>
<proteinExistence type="predicted"/>
<dbReference type="EMBL" id="WNTK01000006">
    <property type="protein sequence ID" value="KAG9482448.1"/>
    <property type="molecule type" value="Genomic_DNA"/>
</dbReference>
<feature type="compositionally biased region" description="Polar residues" evidence="1">
    <location>
        <begin position="18"/>
        <end position="30"/>
    </location>
</feature>
<accession>A0A8J6K6A8</accession>
<protein>
    <submittedName>
        <fullName evidence="2">Uncharacterized protein</fullName>
    </submittedName>
</protein>
<evidence type="ECO:0000256" key="1">
    <source>
        <dbReference type="SAM" id="MobiDB-lite"/>
    </source>
</evidence>
<keyword evidence="3" id="KW-1185">Reference proteome</keyword>
<organism evidence="2 3">
    <name type="scientific">Eleutherodactylus coqui</name>
    <name type="common">Puerto Rican coqui</name>
    <dbReference type="NCBI Taxonomy" id="57060"/>
    <lineage>
        <taxon>Eukaryota</taxon>
        <taxon>Metazoa</taxon>
        <taxon>Chordata</taxon>
        <taxon>Craniata</taxon>
        <taxon>Vertebrata</taxon>
        <taxon>Euteleostomi</taxon>
        <taxon>Amphibia</taxon>
        <taxon>Batrachia</taxon>
        <taxon>Anura</taxon>
        <taxon>Neobatrachia</taxon>
        <taxon>Hyloidea</taxon>
        <taxon>Eleutherodactylidae</taxon>
        <taxon>Eleutherodactylinae</taxon>
        <taxon>Eleutherodactylus</taxon>
        <taxon>Eleutherodactylus</taxon>
    </lineage>
</organism>
<gene>
    <name evidence="2" type="ORF">GDO78_011245</name>
</gene>
<feature type="region of interest" description="Disordered" evidence="1">
    <location>
        <begin position="1"/>
        <end position="120"/>
    </location>
</feature>
<dbReference type="Proteomes" id="UP000770717">
    <property type="component" value="Unassembled WGS sequence"/>
</dbReference>
<evidence type="ECO:0000313" key="3">
    <source>
        <dbReference type="Proteomes" id="UP000770717"/>
    </source>
</evidence>
<sequence length="120" mass="13483">MLAAELNETLRVPELQISHLSNNTSGNERTPSQRRRRFRMRRSKRNRDNSETSDCSGNLEYLQLPSIEITPSSDEDSALSNASTPSTSPRRFGLRPHSWGSSKENGEMEVLGTSGSRYVL</sequence>
<evidence type="ECO:0000313" key="2">
    <source>
        <dbReference type="EMBL" id="KAG9482448.1"/>
    </source>
</evidence>
<reference evidence="2" key="1">
    <citation type="thesis" date="2020" institute="ProQuest LLC" country="789 East Eisenhower Parkway, Ann Arbor, MI, USA">
        <title>Comparative Genomics and Chromosome Evolution.</title>
        <authorList>
            <person name="Mudd A.B."/>
        </authorList>
    </citation>
    <scope>NUCLEOTIDE SEQUENCE</scope>
    <source>
        <strain evidence="2">HN-11 Male</strain>
        <tissue evidence="2">Kidney and liver</tissue>
    </source>
</reference>
<comment type="caution">
    <text evidence="2">The sequence shown here is derived from an EMBL/GenBank/DDBJ whole genome shotgun (WGS) entry which is preliminary data.</text>
</comment>
<feature type="compositionally biased region" description="Basic residues" evidence="1">
    <location>
        <begin position="32"/>
        <end position="45"/>
    </location>
</feature>
<name>A0A8J6K6A8_ELECQ</name>
<dbReference type="OrthoDB" id="8960672at2759"/>